<reference evidence="2" key="1">
    <citation type="submission" date="2021-02" db="EMBL/GenBank/DDBJ databases">
        <authorList>
            <person name="Nowell W R."/>
        </authorList>
    </citation>
    <scope>NUCLEOTIDE SEQUENCE</scope>
    <source>
        <strain evidence="2">Ploen Becks lab</strain>
    </source>
</reference>
<dbReference type="AlphaFoldDB" id="A0A814DIS9"/>
<dbReference type="EMBL" id="CAJNOC010002873">
    <property type="protein sequence ID" value="CAF0956029.1"/>
    <property type="molecule type" value="Genomic_DNA"/>
</dbReference>
<dbReference type="Proteomes" id="UP000663879">
    <property type="component" value="Unassembled WGS sequence"/>
</dbReference>
<sequence length="293" mass="34808">MTLKINEIFESKDNLEVINWLQDLKLIDLERNCIKCSNKMKLQVRKDVIDGYGWRCTKCSTRRSIRTRTFFEPFNIPLQLILKLIFFWSIQTRQIDQADFLDLSRNTIISFQQRLRIVALKALNKSNFILGGENKIVEIDESLFIKVKHFKGKDLKRPQVWVFGMYERSSKKSLFLVVPKRDAFTLLNIIYEFILPDTIIYSDCWKAYLKIFRFRLIEDLDKRFEHKTVNHSLCFVNAEDGTHTNGIESVWCYGKIQIKMIRGVSRKYLTSYLDEFNWRRNICESRSDAALSI</sequence>
<proteinExistence type="predicted"/>
<dbReference type="InterPro" id="IPR053164">
    <property type="entry name" value="IS1016-like_transposase"/>
</dbReference>
<keyword evidence="3" id="KW-1185">Reference proteome</keyword>
<protein>
    <recommendedName>
        <fullName evidence="1">ISXO2-like transposase domain-containing protein</fullName>
    </recommendedName>
</protein>
<evidence type="ECO:0000313" key="2">
    <source>
        <dbReference type="EMBL" id="CAF0956029.1"/>
    </source>
</evidence>
<accession>A0A814DIS9</accession>
<evidence type="ECO:0000259" key="1">
    <source>
        <dbReference type="SMART" id="SM01126"/>
    </source>
</evidence>
<dbReference type="PANTHER" id="PTHR47163:SF2">
    <property type="entry name" value="SI:DKEY-17M8.2"/>
    <property type="match status" value="1"/>
</dbReference>
<organism evidence="2 3">
    <name type="scientific">Brachionus calyciflorus</name>
    <dbReference type="NCBI Taxonomy" id="104777"/>
    <lineage>
        <taxon>Eukaryota</taxon>
        <taxon>Metazoa</taxon>
        <taxon>Spiralia</taxon>
        <taxon>Gnathifera</taxon>
        <taxon>Rotifera</taxon>
        <taxon>Eurotatoria</taxon>
        <taxon>Monogononta</taxon>
        <taxon>Pseudotrocha</taxon>
        <taxon>Ploima</taxon>
        <taxon>Brachionidae</taxon>
        <taxon>Brachionus</taxon>
    </lineage>
</organism>
<evidence type="ECO:0000313" key="3">
    <source>
        <dbReference type="Proteomes" id="UP000663879"/>
    </source>
</evidence>
<comment type="caution">
    <text evidence="2">The sequence shown here is derived from an EMBL/GenBank/DDBJ whole genome shotgun (WGS) entry which is preliminary data.</text>
</comment>
<dbReference type="PANTHER" id="PTHR47163">
    <property type="entry name" value="DDE_TNP_IS1595 DOMAIN-CONTAINING PROTEIN"/>
    <property type="match status" value="1"/>
</dbReference>
<dbReference type="OrthoDB" id="424490at2759"/>
<gene>
    <name evidence="2" type="ORF">OXX778_LOCUS14198</name>
</gene>
<name>A0A814DIS9_9BILA</name>
<dbReference type="NCBIfam" id="NF033547">
    <property type="entry name" value="transpos_IS1595"/>
    <property type="match status" value="1"/>
</dbReference>
<dbReference type="Pfam" id="PF12762">
    <property type="entry name" value="DDE_Tnp_IS1595"/>
    <property type="match status" value="1"/>
</dbReference>
<feature type="domain" description="ISXO2-like transposase" evidence="1">
    <location>
        <begin position="129"/>
        <end position="281"/>
    </location>
</feature>
<dbReference type="InterPro" id="IPR024445">
    <property type="entry name" value="Tnp_ISXO2-like"/>
</dbReference>
<dbReference type="SMART" id="SM01126">
    <property type="entry name" value="DDE_Tnp_IS1595"/>
    <property type="match status" value="1"/>
</dbReference>